<name>A0A0L6TXZ9_9FIRM</name>
<dbReference type="OrthoDB" id="9809450at2"/>
<keyword evidence="3" id="KW-0547">Nucleotide-binding</keyword>
<comment type="similarity">
    <text evidence="1">Belongs to the ABC transporter superfamily.</text>
</comment>
<evidence type="ECO:0000256" key="3">
    <source>
        <dbReference type="ARBA" id="ARBA00022741"/>
    </source>
</evidence>
<reference evidence="7" key="1">
    <citation type="submission" date="2015-07" db="EMBL/GenBank/DDBJ databases">
        <title>Draft genome sequence of Acetobacterium bakii DSM 8293, a potential psychrophilic chemical producer through syngas fermentation.</title>
        <authorList>
            <person name="Song Y."/>
            <person name="Hwang S."/>
            <person name="Cho B.-K."/>
        </authorList>
    </citation>
    <scope>NUCLEOTIDE SEQUENCE [LARGE SCALE GENOMIC DNA]</scope>
    <source>
        <strain evidence="7">DSM 8239</strain>
    </source>
</reference>
<protein>
    <recommendedName>
        <fullName evidence="5">ABC transporter domain-containing protein</fullName>
    </recommendedName>
</protein>
<keyword evidence="4" id="KW-0067">ATP-binding</keyword>
<evidence type="ECO:0000259" key="5">
    <source>
        <dbReference type="PROSITE" id="PS50893"/>
    </source>
</evidence>
<evidence type="ECO:0000313" key="6">
    <source>
        <dbReference type="EMBL" id="KNZ41128.1"/>
    </source>
</evidence>
<dbReference type="GO" id="GO:0016887">
    <property type="term" value="F:ATP hydrolysis activity"/>
    <property type="evidence" value="ECO:0007669"/>
    <property type="project" value="InterPro"/>
</dbReference>
<feature type="domain" description="ABC transporter" evidence="5">
    <location>
        <begin position="5"/>
        <end position="252"/>
    </location>
</feature>
<evidence type="ECO:0000256" key="2">
    <source>
        <dbReference type="ARBA" id="ARBA00022448"/>
    </source>
</evidence>
<dbReference type="EMBL" id="LGYO01000034">
    <property type="protein sequence ID" value="KNZ41128.1"/>
    <property type="molecule type" value="Genomic_DNA"/>
</dbReference>
<keyword evidence="7" id="KW-1185">Reference proteome</keyword>
<dbReference type="RefSeq" id="WP_050740967.1">
    <property type="nucleotide sequence ID" value="NZ_LGYO01000034.1"/>
</dbReference>
<dbReference type="InterPro" id="IPR003439">
    <property type="entry name" value="ABC_transporter-like_ATP-bd"/>
</dbReference>
<keyword evidence="2" id="KW-0813">Transport</keyword>
<evidence type="ECO:0000256" key="1">
    <source>
        <dbReference type="ARBA" id="ARBA00005417"/>
    </source>
</evidence>
<dbReference type="PANTHER" id="PTHR43776">
    <property type="entry name" value="TRANSPORT ATP-BINDING PROTEIN"/>
    <property type="match status" value="1"/>
</dbReference>
<dbReference type="PANTHER" id="PTHR43776:SF7">
    <property type="entry name" value="D,D-DIPEPTIDE TRANSPORT ATP-BINDING PROTEIN DDPF-RELATED"/>
    <property type="match status" value="1"/>
</dbReference>
<accession>A0A0L6TXZ9</accession>
<comment type="caution">
    <text evidence="6">The sequence shown here is derived from an EMBL/GenBank/DDBJ whole genome shotgun (WGS) entry which is preliminary data.</text>
</comment>
<gene>
    <name evidence="6" type="ORF">AKG39_13710</name>
</gene>
<dbReference type="AlphaFoldDB" id="A0A0L6TXZ9"/>
<dbReference type="Gene3D" id="3.40.50.300">
    <property type="entry name" value="P-loop containing nucleotide triphosphate hydrolases"/>
    <property type="match status" value="1"/>
</dbReference>
<evidence type="ECO:0000313" key="7">
    <source>
        <dbReference type="Proteomes" id="UP000036873"/>
    </source>
</evidence>
<organism evidence="6 7">
    <name type="scientific">Acetobacterium bakii</name>
    <dbReference type="NCBI Taxonomy" id="52689"/>
    <lineage>
        <taxon>Bacteria</taxon>
        <taxon>Bacillati</taxon>
        <taxon>Bacillota</taxon>
        <taxon>Clostridia</taxon>
        <taxon>Eubacteriales</taxon>
        <taxon>Eubacteriaceae</taxon>
        <taxon>Acetobacterium</taxon>
    </lineage>
</organism>
<dbReference type="GO" id="GO:0055085">
    <property type="term" value="P:transmembrane transport"/>
    <property type="evidence" value="ECO:0007669"/>
    <property type="project" value="UniProtKB-ARBA"/>
</dbReference>
<dbReference type="SUPFAM" id="SSF52540">
    <property type="entry name" value="P-loop containing nucleoside triphosphate hydrolases"/>
    <property type="match status" value="1"/>
</dbReference>
<dbReference type="Pfam" id="PF00005">
    <property type="entry name" value="ABC_tran"/>
    <property type="match status" value="1"/>
</dbReference>
<dbReference type="InterPro" id="IPR050319">
    <property type="entry name" value="ABC_transp_ATP-bind"/>
</dbReference>
<sequence>MEALVKMNKVTKIYKKTNPGLRKNSVNNIAVDDISFAIARGEIFGLIGESGCGKTTLVNLMLGLIKPDRGEIVIDTVDITKLKSNREFLPIRKRMQAVFQNSSSSLNPQMTLKKIITEPLKNFHLPEQGVAEELLEDVGLSASWILRKPAQLSGGQRQRVSIARALALKPDFIILDEATSNLDVITSKQIIDLLKKLNDKYKMMMLFISHDIGVVDDFCHRKAIMKNGEILEIVKQFGPPENHHPYTQKLLQARLHI</sequence>
<dbReference type="STRING" id="52689.AKG39_13710"/>
<proteinExistence type="inferred from homology"/>
<dbReference type="PROSITE" id="PS00211">
    <property type="entry name" value="ABC_TRANSPORTER_1"/>
    <property type="match status" value="1"/>
</dbReference>
<dbReference type="CDD" id="cd03257">
    <property type="entry name" value="ABC_NikE_OppD_transporters"/>
    <property type="match status" value="1"/>
</dbReference>
<dbReference type="Proteomes" id="UP000036873">
    <property type="component" value="Unassembled WGS sequence"/>
</dbReference>
<dbReference type="InterPro" id="IPR027417">
    <property type="entry name" value="P-loop_NTPase"/>
</dbReference>
<evidence type="ECO:0000256" key="4">
    <source>
        <dbReference type="ARBA" id="ARBA00022840"/>
    </source>
</evidence>
<dbReference type="InterPro" id="IPR003593">
    <property type="entry name" value="AAA+_ATPase"/>
</dbReference>
<dbReference type="InterPro" id="IPR017871">
    <property type="entry name" value="ABC_transporter-like_CS"/>
</dbReference>
<dbReference type="PROSITE" id="PS50893">
    <property type="entry name" value="ABC_TRANSPORTER_2"/>
    <property type="match status" value="1"/>
</dbReference>
<dbReference type="SMART" id="SM00382">
    <property type="entry name" value="AAA"/>
    <property type="match status" value="1"/>
</dbReference>
<dbReference type="GO" id="GO:0005524">
    <property type="term" value="F:ATP binding"/>
    <property type="evidence" value="ECO:0007669"/>
    <property type="project" value="UniProtKB-KW"/>
</dbReference>